<sequence length="97" mass="10539">MRCRAVRILEQRYIPQPAESPSPGYRVACYPLSTPRDDASAVVLGSRPSAPSPRSSPHGNDDPPLNEQLHRGRSHPLPPPFAPPSPPSPPFPIFANL</sequence>
<gene>
    <name evidence="2" type="ORF">PUN28_018184</name>
</gene>
<name>A0AAW2EK07_9HYME</name>
<accession>A0AAW2EK07</accession>
<evidence type="ECO:0000256" key="1">
    <source>
        <dbReference type="SAM" id="MobiDB-lite"/>
    </source>
</evidence>
<evidence type="ECO:0000313" key="2">
    <source>
        <dbReference type="EMBL" id="KAL0102689.1"/>
    </source>
</evidence>
<feature type="compositionally biased region" description="Low complexity" evidence="1">
    <location>
        <begin position="46"/>
        <end position="57"/>
    </location>
</feature>
<dbReference type="EMBL" id="JADYXP020000022">
    <property type="protein sequence ID" value="KAL0102689.1"/>
    <property type="molecule type" value="Genomic_DNA"/>
</dbReference>
<dbReference type="Proteomes" id="UP001430953">
    <property type="component" value="Unassembled WGS sequence"/>
</dbReference>
<organism evidence="2 3">
    <name type="scientific">Cardiocondyla obscurior</name>
    <dbReference type="NCBI Taxonomy" id="286306"/>
    <lineage>
        <taxon>Eukaryota</taxon>
        <taxon>Metazoa</taxon>
        <taxon>Ecdysozoa</taxon>
        <taxon>Arthropoda</taxon>
        <taxon>Hexapoda</taxon>
        <taxon>Insecta</taxon>
        <taxon>Pterygota</taxon>
        <taxon>Neoptera</taxon>
        <taxon>Endopterygota</taxon>
        <taxon>Hymenoptera</taxon>
        <taxon>Apocrita</taxon>
        <taxon>Aculeata</taxon>
        <taxon>Formicoidea</taxon>
        <taxon>Formicidae</taxon>
        <taxon>Myrmicinae</taxon>
        <taxon>Cardiocondyla</taxon>
    </lineage>
</organism>
<proteinExistence type="predicted"/>
<reference evidence="2 3" key="1">
    <citation type="submission" date="2023-03" db="EMBL/GenBank/DDBJ databases">
        <title>High recombination rates correlate with genetic variation in Cardiocondyla obscurior ants.</title>
        <authorList>
            <person name="Errbii M."/>
        </authorList>
    </citation>
    <scope>NUCLEOTIDE SEQUENCE [LARGE SCALE GENOMIC DNA]</scope>
    <source>
        <strain evidence="2">Alpha-2009</strain>
        <tissue evidence="2">Whole body</tissue>
    </source>
</reference>
<comment type="caution">
    <text evidence="2">The sequence shown here is derived from an EMBL/GenBank/DDBJ whole genome shotgun (WGS) entry which is preliminary data.</text>
</comment>
<dbReference type="AlphaFoldDB" id="A0AAW2EK07"/>
<feature type="region of interest" description="Disordered" evidence="1">
    <location>
        <begin position="38"/>
        <end position="97"/>
    </location>
</feature>
<feature type="compositionally biased region" description="Pro residues" evidence="1">
    <location>
        <begin position="76"/>
        <end position="97"/>
    </location>
</feature>
<evidence type="ECO:0000313" key="3">
    <source>
        <dbReference type="Proteomes" id="UP001430953"/>
    </source>
</evidence>
<keyword evidence="3" id="KW-1185">Reference proteome</keyword>
<protein>
    <submittedName>
        <fullName evidence="2">Uncharacterized protein</fullName>
    </submittedName>
</protein>